<dbReference type="GO" id="GO:0032259">
    <property type="term" value="P:methylation"/>
    <property type="evidence" value="ECO:0007669"/>
    <property type="project" value="UniProtKB-KW"/>
</dbReference>
<dbReference type="PROSITE" id="PS51585">
    <property type="entry name" value="SAM_MT_TPMT"/>
    <property type="match status" value="1"/>
</dbReference>
<dbReference type="EMBL" id="CP016268">
    <property type="protein sequence ID" value="ANO50298.1"/>
    <property type="molecule type" value="Genomic_DNA"/>
</dbReference>
<dbReference type="AlphaFoldDB" id="A0A193LCW0"/>
<keyword evidence="11" id="KW-1185">Reference proteome</keyword>
<dbReference type="GO" id="GO:0005737">
    <property type="term" value="C:cytoplasm"/>
    <property type="evidence" value="ECO:0007669"/>
    <property type="project" value="UniProtKB-SubCell"/>
</dbReference>
<evidence type="ECO:0000256" key="2">
    <source>
        <dbReference type="ARBA" id="ARBA00004496"/>
    </source>
</evidence>
<dbReference type="Gene3D" id="3.40.50.150">
    <property type="entry name" value="Vaccinia Virus protein VP39"/>
    <property type="match status" value="1"/>
</dbReference>
<dbReference type="KEGG" id="woc:BA177_02860"/>
<feature type="binding site" evidence="9">
    <location>
        <position position="44"/>
    </location>
    <ligand>
        <name>S-adenosyl-L-methionine</name>
        <dbReference type="ChEBI" id="CHEBI:59789"/>
    </ligand>
</feature>
<dbReference type="HAMAP" id="MF_00812">
    <property type="entry name" value="Thiopur_methtran"/>
    <property type="match status" value="1"/>
</dbReference>
<dbReference type="InterPro" id="IPR008854">
    <property type="entry name" value="TPMT"/>
</dbReference>
<dbReference type="SUPFAM" id="SSF53335">
    <property type="entry name" value="S-adenosyl-L-methionine-dependent methyltransferases"/>
    <property type="match status" value="1"/>
</dbReference>
<keyword evidence="7 9" id="KW-0808">Transferase</keyword>
<dbReference type="PANTHER" id="PTHR10259:SF11">
    <property type="entry name" value="THIOPURINE S-METHYLTRANSFERASE"/>
    <property type="match status" value="1"/>
</dbReference>
<dbReference type="Pfam" id="PF05724">
    <property type="entry name" value="TPMT"/>
    <property type="match status" value="1"/>
</dbReference>
<accession>A0A193LCW0</accession>
<name>A0A193LCW0_9GAMM</name>
<dbReference type="NCBIfam" id="NF009732">
    <property type="entry name" value="PRK13255.1"/>
    <property type="match status" value="1"/>
</dbReference>
<dbReference type="PIRSF" id="PIRSF023956">
    <property type="entry name" value="Thiopurine_S-methyltransferase"/>
    <property type="match status" value="1"/>
</dbReference>
<dbReference type="InterPro" id="IPR029063">
    <property type="entry name" value="SAM-dependent_MTases_sf"/>
</dbReference>
<dbReference type="InterPro" id="IPR025835">
    <property type="entry name" value="Thiopurine_S-MeTrfase"/>
</dbReference>
<evidence type="ECO:0000256" key="1">
    <source>
        <dbReference type="ARBA" id="ARBA00000903"/>
    </source>
</evidence>
<dbReference type="OrthoDB" id="9778208at2"/>
<feature type="binding site" evidence="9">
    <location>
        <position position="121"/>
    </location>
    <ligand>
        <name>S-adenosyl-L-methionine</name>
        <dbReference type="ChEBI" id="CHEBI:59789"/>
    </ligand>
</feature>
<feature type="binding site" evidence="9">
    <location>
        <position position="65"/>
    </location>
    <ligand>
        <name>S-adenosyl-L-methionine</name>
        <dbReference type="ChEBI" id="CHEBI:59789"/>
    </ligand>
</feature>
<keyword evidence="6 9" id="KW-0489">Methyltransferase</keyword>
<evidence type="ECO:0000256" key="6">
    <source>
        <dbReference type="ARBA" id="ARBA00022603"/>
    </source>
</evidence>
<dbReference type="FunFam" id="3.40.50.150:FF:000101">
    <property type="entry name" value="Thiopurine S-methyltransferase"/>
    <property type="match status" value="1"/>
</dbReference>
<dbReference type="RefSeq" id="WP_068612599.1">
    <property type="nucleotide sequence ID" value="NZ_CP016268.1"/>
</dbReference>
<evidence type="ECO:0000256" key="9">
    <source>
        <dbReference type="HAMAP-Rule" id="MF_00812"/>
    </source>
</evidence>
<dbReference type="EC" id="2.1.1.67" evidence="4 9"/>
<evidence type="ECO:0000256" key="8">
    <source>
        <dbReference type="ARBA" id="ARBA00022691"/>
    </source>
</evidence>
<dbReference type="PANTHER" id="PTHR10259">
    <property type="entry name" value="THIOPURINE S-METHYLTRANSFERASE"/>
    <property type="match status" value="1"/>
</dbReference>
<evidence type="ECO:0000256" key="3">
    <source>
        <dbReference type="ARBA" id="ARBA00008145"/>
    </source>
</evidence>
<evidence type="ECO:0000313" key="10">
    <source>
        <dbReference type="EMBL" id="ANO50298.1"/>
    </source>
</evidence>
<evidence type="ECO:0000256" key="7">
    <source>
        <dbReference type="ARBA" id="ARBA00022679"/>
    </source>
</evidence>
<proteinExistence type="inferred from homology"/>
<dbReference type="GO" id="GO:0008119">
    <property type="term" value="F:thiopurine S-methyltransferase activity"/>
    <property type="evidence" value="ECO:0007669"/>
    <property type="project" value="UniProtKB-UniRule"/>
</dbReference>
<reference evidence="10 11" key="1">
    <citation type="submission" date="2016-06" db="EMBL/GenBank/DDBJ databases">
        <title>Complete genome sequence of a deep-branching marine Gamma Proteobacterium Woeseia oceani type strain XK5.</title>
        <authorList>
            <person name="Mu D."/>
            <person name="Du Z."/>
        </authorList>
    </citation>
    <scope>NUCLEOTIDE SEQUENCE [LARGE SCALE GENOMIC DNA]</scope>
    <source>
        <strain evidence="10 11">XK5</strain>
    </source>
</reference>
<sequence>MNGSEDWLGRWREGRTGWHEERGNAALQEYWPPLPAGTRVLVPLCGKSVDMLWLANRGLEVVGVELSALAIEAFFAEHAIAFDIDDSGALTRYRAVDRPVTLYCGDYFELACEPCAALFDRGALVALPESLRPAYARHTDSLLTSSAVRLLVTLEYDQQRASGPPFAVTAEEVQRYWPHLQRISVRDDIADAPPKFRAAGLTELLEVVWRSR</sequence>
<comment type="catalytic activity">
    <reaction evidence="1 9">
        <text>S-adenosyl-L-methionine + a thiopurine = S-adenosyl-L-homocysteine + a thiopurine S-methylether.</text>
        <dbReference type="EC" id="2.1.1.67"/>
    </reaction>
</comment>
<feature type="binding site" evidence="9">
    <location>
        <position position="11"/>
    </location>
    <ligand>
        <name>S-adenosyl-L-methionine</name>
        <dbReference type="ChEBI" id="CHEBI:59789"/>
    </ligand>
</feature>
<comment type="subcellular location">
    <subcellularLocation>
        <location evidence="2 9">Cytoplasm</location>
    </subcellularLocation>
</comment>
<evidence type="ECO:0000256" key="5">
    <source>
        <dbReference type="ARBA" id="ARBA00022490"/>
    </source>
</evidence>
<evidence type="ECO:0000313" key="11">
    <source>
        <dbReference type="Proteomes" id="UP000092695"/>
    </source>
</evidence>
<protein>
    <recommendedName>
        <fullName evidence="4 9">Thiopurine S-methyltransferase</fullName>
        <ecNumber evidence="4 9">2.1.1.67</ecNumber>
    </recommendedName>
    <alternativeName>
        <fullName evidence="9">Thiopurine methyltransferase</fullName>
    </alternativeName>
</protein>
<dbReference type="Proteomes" id="UP000092695">
    <property type="component" value="Chromosome"/>
</dbReference>
<comment type="similarity">
    <text evidence="3 9">Belongs to the class I-like SAM-binding methyltransferase superfamily. TPMT family.</text>
</comment>
<keyword evidence="5 9" id="KW-0963">Cytoplasm</keyword>
<gene>
    <name evidence="9" type="primary">tpm</name>
    <name evidence="10" type="ORF">BA177_02860</name>
</gene>
<evidence type="ECO:0000256" key="4">
    <source>
        <dbReference type="ARBA" id="ARBA00011905"/>
    </source>
</evidence>
<organism evidence="10 11">
    <name type="scientific">Woeseia oceani</name>
    <dbReference type="NCBI Taxonomy" id="1548547"/>
    <lineage>
        <taxon>Bacteria</taxon>
        <taxon>Pseudomonadati</taxon>
        <taxon>Pseudomonadota</taxon>
        <taxon>Gammaproteobacteria</taxon>
        <taxon>Woeseiales</taxon>
        <taxon>Woeseiaceae</taxon>
        <taxon>Woeseia</taxon>
    </lineage>
</organism>
<keyword evidence="8 9" id="KW-0949">S-adenosyl-L-methionine</keyword>